<dbReference type="KEGG" id="dzi:111285408"/>
<protein>
    <submittedName>
        <fullName evidence="3">Uncharacterized protein LOC111285408</fullName>
    </submittedName>
</protein>
<sequence>MFLRSSSTPILKTTINQSSAGADAAHRIPSKPISLTASPINKIQRTWSDGNMRDTVIPKKQKLPVSLMASPYSVKEEETDTRLTSLSLAGGGYNSGGVGGRGGAESFGDWGEGKQKMDEYYQNMIKTYPGESLLLANYAKFLKEIRGDLLKAEEYCERAALMKPDDGEILSMYGDLIWNNHRDGARAQSYFDRAVLASPGDCHVLASYARYLWTAENDQEEEQEEKRKDEKKNEHQINGTKTYAPQRHGRISQGRPHLAAAY</sequence>
<dbReference type="PANTHER" id="PTHR26312:SF181">
    <property type="entry name" value="TETRATRICOPEPTIDE REPEAT (TPR)-LIKE SUPERFAMILY PROTEIN"/>
    <property type="match status" value="1"/>
</dbReference>
<dbReference type="RefSeq" id="XP_022730588.1">
    <property type="nucleotide sequence ID" value="XM_022874853.1"/>
</dbReference>
<feature type="region of interest" description="Disordered" evidence="1">
    <location>
        <begin position="220"/>
        <end position="262"/>
    </location>
</feature>
<organism evidence="2 3">
    <name type="scientific">Durio zibethinus</name>
    <name type="common">Durian</name>
    <dbReference type="NCBI Taxonomy" id="66656"/>
    <lineage>
        <taxon>Eukaryota</taxon>
        <taxon>Viridiplantae</taxon>
        <taxon>Streptophyta</taxon>
        <taxon>Embryophyta</taxon>
        <taxon>Tracheophyta</taxon>
        <taxon>Spermatophyta</taxon>
        <taxon>Magnoliopsida</taxon>
        <taxon>eudicotyledons</taxon>
        <taxon>Gunneridae</taxon>
        <taxon>Pentapetalae</taxon>
        <taxon>rosids</taxon>
        <taxon>malvids</taxon>
        <taxon>Malvales</taxon>
        <taxon>Malvaceae</taxon>
        <taxon>Helicteroideae</taxon>
        <taxon>Durio</taxon>
    </lineage>
</organism>
<name>A0A6P5XQV9_DURZI</name>
<evidence type="ECO:0000313" key="2">
    <source>
        <dbReference type="Proteomes" id="UP000515121"/>
    </source>
</evidence>
<dbReference type="SUPFAM" id="SSF48452">
    <property type="entry name" value="TPR-like"/>
    <property type="match status" value="1"/>
</dbReference>
<dbReference type="InterPro" id="IPR011990">
    <property type="entry name" value="TPR-like_helical_dom_sf"/>
</dbReference>
<accession>A0A6P5XQV9</accession>
<dbReference type="AlphaFoldDB" id="A0A6P5XQV9"/>
<gene>
    <name evidence="3" type="primary">LOC111285408</name>
</gene>
<dbReference type="GeneID" id="111285408"/>
<dbReference type="Proteomes" id="UP000515121">
    <property type="component" value="Unplaced"/>
</dbReference>
<dbReference type="PANTHER" id="PTHR26312">
    <property type="entry name" value="TETRATRICOPEPTIDE REPEAT PROTEIN 5"/>
    <property type="match status" value="1"/>
</dbReference>
<feature type="compositionally biased region" description="Basic and acidic residues" evidence="1">
    <location>
        <begin position="224"/>
        <end position="235"/>
    </location>
</feature>
<dbReference type="Gene3D" id="1.25.40.10">
    <property type="entry name" value="Tetratricopeptide repeat domain"/>
    <property type="match status" value="1"/>
</dbReference>
<proteinExistence type="predicted"/>
<keyword evidence="2" id="KW-1185">Reference proteome</keyword>
<evidence type="ECO:0000313" key="3">
    <source>
        <dbReference type="RefSeq" id="XP_022730588.1"/>
    </source>
</evidence>
<dbReference type="OrthoDB" id="439046at2759"/>
<reference evidence="3" key="1">
    <citation type="submission" date="2025-08" db="UniProtKB">
        <authorList>
            <consortium name="RefSeq"/>
        </authorList>
    </citation>
    <scope>IDENTIFICATION</scope>
    <source>
        <tissue evidence="3">Fruit stalk</tissue>
    </source>
</reference>
<evidence type="ECO:0000256" key="1">
    <source>
        <dbReference type="SAM" id="MobiDB-lite"/>
    </source>
</evidence>